<dbReference type="CDD" id="cd00808">
    <property type="entry name" value="GluRS_core"/>
    <property type="match status" value="1"/>
</dbReference>
<keyword evidence="7" id="KW-0479">Metal-binding</keyword>
<feature type="binding site" evidence="7">
    <location>
        <position position="156"/>
    </location>
    <ligand>
        <name>Zn(2+)</name>
        <dbReference type="ChEBI" id="CHEBI:29105"/>
    </ligand>
</feature>
<comment type="function">
    <text evidence="7">Catalyzes the attachment of glutamate to tRNA(Glu) in a two-step reaction: glutamate is first activated by ATP to form Glu-AMP and then transferred to the acceptor end of tRNA(Glu).</text>
</comment>
<evidence type="ECO:0000256" key="6">
    <source>
        <dbReference type="ARBA" id="ARBA00023146"/>
    </source>
</evidence>
<comment type="similarity">
    <text evidence="1 7">Belongs to the class-I aminoacyl-tRNA synthetase family. Glutamate--tRNA ligase type 1 subfamily.</text>
</comment>
<dbReference type="InterPro" id="IPR033910">
    <property type="entry name" value="GluRS_core"/>
</dbReference>
<keyword evidence="3 7" id="KW-0547">Nucleotide-binding</keyword>
<dbReference type="GO" id="GO:0005737">
    <property type="term" value="C:cytoplasm"/>
    <property type="evidence" value="ECO:0007669"/>
    <property type="project" value="UniProtKB-SubCell"/>
</dbReference>
<evidence type="ECO:0000256" key="3">
    <source>
        <dbReference type="ARBA" id="ARBA00022741"/>
    </source>
</evidence>
<dbReference type="InterPro" id="IPR004527">
    <property type="entry name" value="Glu-tRNA-ligase_bac/mito"/>
</dbReference>
<evidence type="ECO:0000256" key="2">
    <source>
        <dbReference type="ARBA" id="ARBA00022598"/>
    </source>
</evidence>
<dbReference type="GO" id="GO:0008270">
    <property type="term" value="F:zinc ion binding"/>
    <property type="evidence" value="ECO:0007669"/>
    <property type="project" value="UniProtKB-UniRule"/>
</dbReference>
<keyword evidence="7" id="KW-0862">Zinc</keyword>
<dbReference type="InterPro" id="IPR049940">
    <property type="entry name" value="GluQ/Sye"/>
</dbReference>
<name>A0A1F7VEM1_9BACT</name>
<dbReference type="InterPro" id="IPR020058">
    <property type="entry name" value="Glu/Gln-tRNA-synth_Ib_cat-dom"/>
</dbReference>
<evidence type="ECO:0000259" key="9">
    <source>
        <dbReference type="Pfam" id="PF19269"/>
    </source>
</evidence>
<evidence type="ECO:0000313" key="10">
    <source>
        <dbReference type="EMBL" id="OGL88915.1"/>
    </source>
</evidence>
<dbReference type="InterPro" id="IPR045462">
    <property type="entry name" value="aa-tRNA-synth_I_cd-bd"/>
</dbReference>
<dbReference type="SUPFAM" id="SSF52374">
    <property type="entry name" value="Nucleotidylyl transferase"/>
    <property type="match status" value="1"/>
</dbReference>
<dbReference type="EC" id="6.1.1.17" evidence="7"/>
<feature type="short sequence motif" description="'HIGH' region" evidence="7">
    <location>
        <begin position="12"/>
        <end position="22"/>
    </location>
</feature>
<dbReference type="GO" id="GO:0000049">
    <property type="term" value="F:tRNA binding"/>
    <property type="evidence" value="ECO:0007669"/>
    <property type="project" value="InterPro"/>
</dbReference>
<dbReference type="GO" id="GO:0006424">
    <property type="term" value="P:glutamyl-tRNA aminoacylation"/>
    <property type="evidence" value="ECO:0007669"/>
    <property type="project" value="UniProtKB-UniRule"/>
</dbReference>
<dbReference type="SUPFAM" id="SSF48163">
    <property type="entry name" value="An anticodon-binding domain of class I aminoacyl-tRNA synthetases"/>
    <property type="match status" value="1"/>
</dbReference>
<protein>
    <recommendedName>
        <fullName evidence="7">Glutamate--tRNA ligase</fullName>
        <ecNumber evidence="7">6.1.1.17</ecNumber>
    </recommendedName>
    <alternativeName>
        <fullName evidence="7">Glutamyl-tRNA synthetase</fullName>
        <shortName evidence="7">GluRS</shortName>
    </alternativeName>
</protein>
<dbReference type="Gene3D" id="1.10.10.350">
    <property type="match status" value="1"/>
</dbReference>
<comment type="catalytic activity">
    <reaction evidence="7">
        <text>tRNA(Glu) + L-glutamate + ATP = L-glutamyl-tRNA(Glu) + AMP + diphosphate</text>
        <dbReference type="Rhea" id="RHEA:23540"/>
        <dbReference type="Rhea" id="RHEA-COMP:9663"/>
        <dbReference type="Rhea" id="RHEA-COMP:9680"/>
        <dbReference type="ChEBI" id="CHEBI:29985"/>
        <dbReference type="ChEBI" id="CHEBI:30616"/>
        <dbReference type="ChEBI" id="CHEBI:33019"/>
        <dbReference type="ChEBI" id="CHEBI:78442"/>
        <dbReference type="ChEBI" id="CHEBI:78520"/>
        <dbReference type="ChEBI" id="CHEBI:456215"/>
        <dbReference type="EC" id="6.1.1.17"/>
    </reaction>
</comment>
<dbReference type="InterPro" id="IPR020751">
    <property type="entry name" value="aa-tRNA-synth_I_codon-bd_sub2"/>
</dbReference>
<dbReference type="Proteomes" id="UP000178264">
    <property type="component" value="Unassembled WGS sequence"/>
</dbReference>
<keyword evidence="2 7" id="KW-0436">Ligase</keyword>
<dbReference type="Pfam" id="PF19269">
    <property type="entry name" value="Anticodon_2"/>
    <property type="match status" value="1"/>
</dbReference>
<feature type="binding site" evidence="7">
    <location>
        <position position="129"/>
    </location>
    <ligand>
        <name>Zn(2+)</name>
        <dbReference type="ChEBI" id="CHEBI:29105"/>
    </ligand>
</feature>
<dbReference type="InterPro" id="IPR008925">
    <property type="entry name" value="aa_tRNA-synth_I_cd-bd_sf"/>
</dbReference>
<dbReference type="HAMAP" id="MF_00022">
    <property type="entry name" value="Glu_tRNA_synth_type1"/>
    <property type="match status" value="1"/>
</dbReference>
<evidence type="ECO:0000256" key="1">
    <source>
        <dbReference type="ARBA" id="ARBA00007894"/>
    </source>
</evidence>
<dbReference type="EMBL" id="MGER01000006">
    <property type="protein sequence ID" value="OGL88915.1"/>
    <property type="molecule type" value="Genomic_DNA"/>
</dbReference>
<accession>A0A1F7VEM1</accession>
<dbReference type="AlphaFoldDB" id="A0A1F7VEM1"/>
<evidence type="ECO:0000256" key="4">
    <source>
        <dbReference type="ARBA" id="ARBA00022840"/>
    </source>
</evidence>
<proteinExistence type="inferred from homology"/>
<comment type="subcellular location">
    <subcellularLocation>
        <location evidence="7">Cytoplasm</location>
    </subcellularLocation>
</comment>
<organism evidence="10 11">
    <name type="scientific">Candidatus Uhrbacteria bacterium RIFCSPLOWO2_02_FULL_49_11</name>
    <dbReference type="NCBI Taxonomy" id="1802409"/>
    <lineage>
        <taxon>Bacteria</taxon>
        <taxon>Candidatus Uhriibacteriota</taxon>
    </lineage>
</organism>
<dbReference type="FunFam" id="3.40.50.620:FF:000045">
    <property type="entry name" value="Glutamate--tRNA ligase, mitochondrial"/>
    <property type="match status" value="1"/>
</dbReference>
<dbReference type="InterPro" id="IPR001412">
    <property type="entry name" value="aa-tRNA-synth_I_CS"/>
</dbReference>
<comment type="subunit">
    <text evidence="7">Monomer.</text>
</comment>
<dbReference type="GO" id="GO:0004818">
    <property type="term" value="F:glutamate-tRNA ligase activity"/>
    <property type="evidence" value="ECO:0007669"/>
    <property type="project" value="UniProtKB-UniRule"/>
</dbReference>
<gene>
    <name evidence="7" type="primary">gltX</name>
    <name evidence="10" type="ORF">A3I42_01440</name>
</gene>
<feature type="binding site" evidence="7">
    <location>
        <position position="276"/>
    </location>
    <ligand>
        <name>ATP</name>
        <dbReference type="ChEBI" id="CHEBI:30616"/>
    </ligand>
</feature>
<dbReference type="InterPro" id="IPR000924">
    <property type="entry name" value="Glu/Gln-tRNA-synth"/>
</dbReference>
<feature type="binding site" evidence="7">
    <location>
        <position position="158"/>
    </location>
    <ligand>
        <name>Zn(2+)</name>
        <dbReference type="ChEBI" id="CHEBI:29105"/>
    </ligand>
</feature>
<evidence type="ECO:0000259" key="8">
    <source>
        <dbReference type="Pfam" id="PF00749"/>
    </source>
</evidence>
<evidence type="ECO:0000256" key="7">
    <source>
        <dbReference type="HAMAP-Rule" id="MF_00022"/>
    </source>
</evidence>
<comment type="cofactor">
    <cofactor evidence="7">
        <name>Zn(2+)</name>
        <dbReference type="ChEBI" id="CHEBI:29105"/>
    </cofactor>
    <text evidence="7">Binds 1 zinc ion per subunit.</text>
</comment>
<dbReference type="PROSITE" id="PS00178">
    <property type="entry name" value="AA_TRNA_LIGASE_I"/>
    <property type="match status" value="1"/>
</dbReference>
<evidence type="ECO:0000256" key="5">
    <source>
        <dbReference type="ARBA" id="ARBA00022917"/>
    </source>
</evidence>
<dbReference type="PANTHER" id="PTHR43311">
    <property type="entry name" value="GLUTAMATE--TRNA LIGASE"/>
    <property type="match status" value="1"/>
</dbReference>
<dbReference type="InterPro" id="IPR014729">
    <property type="entry name" value="Rossmann-like_a/b/a_fold"/>
</dbReference>
<keyword evidence="6 7" id="KW-0030">Aminoacyl-tRNA synthetase</keyword>
<feature type="short sequence motif" description="'KMSKS' region" evidence="7">
    <location>
        <begin position="273"/>
        <end position="277"/>
    </location>
</feature>
<dbReference type="PANTHER" id="PTHR43311:SF2">
    <property type="entry name" value="GLUTAMATE--TRNA LIGASE, MITOCHONDRIAL-RELATED"/>
    <property type="match status" value="1"/>
</dbReference>
<dbReference type="GO" id="GO:0005524">
    <property type="term" value="F:ATP binding"/>
    <property type="evidence" value="ECO:0007669"/>
    <property type="project" value="UniProtKB-UniRule"/>
</dbReference>
<dbReference type="NCBIfam" id="TIGR00464">
    <property type="entry name" value="gltX_bact"/>
    <property type="match status" value="1"/>
</dbReference>
<comment type="caution">
    <text evidence="10">The sequence shown here is derived from an EMBL/GenBank/DDBJ whole genome shotgun (WGS) entry which is preliminary data.</text>
</comment>
<keyword evidence="4 7" id="KW-0067">ATP-binding</keyword>
<feature type="domain" description="Aminoacyl-tRNA synthetase class I anticodon-binding" evidence="9">
    <location>
        <begin position="361"/>
        <end position="517"/>
    </location>
</feature>
<sequence>MDNNQICVRVAPSPTGDMHIGTLRVALFNWLFARQRKGKFIVRIEDTDQTRYKPDSVKSILEGLTWAGLDWDEGPILKNPKSQIPNPKIDYQSETIELGEKGPYWQSRRTEIYRQHLETLQERGAAYHCFCSPERLEKMRQEQEARHLSPMYDRRCRELKPDEAAKKLAAGEKYIIRLKIPASGRIEINDLIRGSVNFDLQQLDDQVLLKSDGFPTYHLANVVDDHLMGVTHVLRGEEWLPSLPKHILLYQGLGWEIPQFGHLPLILAVDRTKLSKRHGAVSVLAMRDAGYLPHALLNFTLLLGWNPGKGNEQEIFTKEEMLSLFSLEGIQKSPAVFNYEKLNWINKHYIKQMPLNDLTSRAIPYLTESGLITPLDNGEWITLDKRIIRNVYFESFVALLKSRLTMLKDIGHDLEYFFDRPHYETSLLIGKGELRDAVIAHLAETKEYFHTIPEKIFKAHDFDRTLKTWIKDKQRTNSQILWPLRVALSGKEQSPSPFELMSILGKEETMKRIDSAIKSLQALDA</sequence>
<dbReference type="Gene3D" id="3.40.50.620">
    <property type="entry name" value="HUPs"/>
    <property type="match status" value="1"/>
</dbReference>
<feature type="domain" description="Glutamyl/glutaminyl-tRNA synthetase class Ib catalytic" evidence="8">
    <location>
        <begin position="6"/>
        <end position="344"/>
    </location>
</feature>
<dbReference type="PRINTS" id="PR00987">
    <property type="entry name" value="TRNASYNTHGLU"/>
</dbReference>
<keyword evidence="7" id="KW-0963">Cytoplasm</keyword>
<evidence type="ECO:0000313" key="11">
    <source>
        <dbReference type="Proteomes" id="UP000178264"/>
    </source>
</evidence>
<reference evidence="10 11" key="1">
    <citation type="journal article" date="2016" name="Nat. Commun.">
        <title>Thousands of microbial genomes shed light on interconnected biogeochemical processes in an aquifer system.</title>
        <authorList>
            <person name="Anantharaman K."/>
            <person name="Brown C.T."/>
            <person name="Hug L.A."/>
            <person name="Sharon I."/>
            <person name="Castelle C.J."/>
            <person name="Probst A.J."/>
            <person name="Thomas B.C."/>
            <person name="Singh A."/>
            <person name="Wilkins M.J."/>
            <person name="Karaoz U."/>
            <person name="Brodie E.L."/>
            <person name="Williams K.H."/>
            <person name="Hubbard S.S."/>
            <person name="Banfield J.F."/>
        </authorList>
    </citation>
    <scope>NUCLEOTIDE SEQUENCE [LARGE SCALE GENOMIC DNA]</scope>
</reference>
<dbReference type="Pfam" id="PF00749">
    <property type="entry name" value="tRNA-synt_1c"/>
    <property type="match status" value="1"/>
</dbReference>
<keyword evidence="5 7" id="KW-0648">Protein biosynthesis</keyword>
<feature type="binding site" evidence="7">
    <location>
        <position position="131"/>
    </location>
    <ligand>
        <name>Zn(2+)</name>
        <dbReference type="ChEBI" id="CHEBI:29105"/>
    </ligand>
</feature>